<dbReference type="InterPro" id="IPR012337">
    <property type="entry name" value="RNaseH-like_sf"/>
</dbReference>
<gene>
    <name evidence="1" type="ORF">COW38_03825</name>
</gene>
<name>A0A2M7FLS1_9BACT</name>
<dbReference type="InterPro" id="IPR036397">
    <property type="entry name" value="RNaseH_sf"/>
</dbReference>
<dbReference type="Proteomes" id="UP000230556">
    <property type="component" value="Unassembled WGS sequence"/>
</dbReference>
<reference evidence="2" key="1">
    <citation type="submission" date="2017-09" db="EMBL/GenBank/DDBJ databases">
        <title>Depth-based differentiation of microbial function through sediment-hosted aquifers and enrichment of novel symbionts in the deep terrestrial subsurface.</title>
        <authorList>
            <person name="Probst A.J."/>
            <person name="Ladd B."/>
            <person name="Jarett J.K."/>
            <person name="Geller-Mcgrath D.E."/>
            <person name="Sieber C.M.K."/>
            <person name="Emerson J.B."/>
            <person name="Anantharaman K."/>
            <person name="Thomas B.C."/>
            <person name="Malmstrom R."/>
            <person name="Stieglmeier M."/>
            <person name="Klingl A."/>
            <person name="Woyke T."/>
            <person name="Ryan C.M."/>
            <person name="Banfield J.F."/>
        </authorList>
    </citation>
    <scope>NUCLEOTIDE SEQUENCE [LARGE SCALE GENOMIC DNA]</scope>
</reference>
<proteinExistence type="predicted"/>
<dbReference type="Gene3D" id="3.30.420.10">
    <property type="entry name" value="Ribonuclease H-like superfamily/Ribonuclease H"/>
    <property type="match status" value="1"/>
</dbReference>
<dbReference type="AlphaFoldDB" id="A0A2M7FLS1"/>
<organism evidence="1 2">
    <name type="scientific">Candidatus Collierbacteria bacterium CG17_big_fil_post_rev_8_21_14_2_50_45_7</name>
    <dbReference type="NCBI Taxonomy" id="1974536"/>
    <lineage>
        <taxon>Bacteria</taxon>
        <taxon>Candidatus Collieribacteriota</taxon>
    </lineage>
</organism>
<dbReference type="EMBL" id="PFFO01000167">
    <property type="protein sequence ID" value="PIW06955.1"/>
    <property type="molecule type" value="Genomic_DNA"/>
</dbReference>
<dbReference type="SUPFAM" id="SSF53098">
    <property type="entry name" value="Ribonuclease H-like"/>
    <property type="match status" value="1"/>
</dbReference>
<accession>A0A2M7FLS1</accession>
<comment type="caution">
    <text evidence="1">The sequence shown here is derived from an EMBL/GenBank/DDBJ whole genome shotgun (WGS) entry which is preliminary data.</text>
</comment>
<feature type="non-terminal residue" evidence="1">
    <location>
        <position position="288"/>
    </location>
</feature>
<sequence length="288" mass="33409">MLNMREKQSLTAQIVKRYQQAGKLEKTSILDEFIKNTGYNRSYARRAIGRAKTHDFRMKKRIHRVRSHTYVPGVILKPLSKLWDISNFICGKRLAPLIPDYLFVLKRDNVWDYSASIDDQLIKISASTIDRLLTPIRKKMTLKGRTMTKPGTLLKHQIPVRTWADWNENIPGFFEADTVAFCGSNLSGDFAWGLDMTDVCIGWVLLELCPNRGQYSIHEAMKRMMMRLVYKVLGIDSDNGGEFINDILYRYCLTEHITFTRSRAGKKNDNCYVEQKNFTSLRTFLGYL</sequence>
<dbReference type="GO" id="GO:0003676">
    <property type="term" value="F:nucleic acid binding"/>
    <property type="evidence" value="ECO:0007669"/>
    <property type="project" value="InterPro"/>
</dbReference>
<protein>
    <submittedName>
        <fullName evidence="1">Transposase</fullName>
    </submittedName>
</protein>
<evidence type="ECO:0000313" key="1">
    <source>
        <dbReference type="EMBL" id="PIW06955.1"/>
    </source>
</evidence>
<evidence type="ECO:0000313" key="2">
    <source>
        <dbReference type="Proteomes" id="UP000230556"/>
    </source>
</evidence>